<proteinExistence type="predicted"/>
<dbReference type="Proteomes" id="UP000298663">
    <property type="component" value="Unassembled WGS sequence"/>
</dbReference>
<keyword evidence="1" id="KW-0732">Signal</keyword>
<dbReference type="PROSITE" id="PS51257">
    <property type="entry name" value="PROKAR_LIPOPROTEIN"/>
    <property type="match status" value="1"/>
</dbReference>
<gene>
    <name evidence="2" type="ORF">L596_016840</name>
</gene>
<reference evidence="2 3" key="2">
    <citation type="journal article" date="2019" name="G3 (Bethesda)">
        <title>Hybrid Assembly of the Genome of the Entomopathogenic Nematode Steinernema carpocapsae Identifies the X-Chromosome.</title>
        <authorList>
            <person name="Serra L."/>
            <person name="Macchietto M."/>
            <person name="Macias-Munoz A."/>
            <person name="McGill C.J."/>
            <person name="Rodriguez I.M."/>
            <person name="Rodriguez B."/>
            <person name="Murad R."/>
            <person name="Mortazavi A."/>
        </authorList>
    </citation>
    <scope>NUCLEOTIDE SEQUENCE [LARGE SCALE GENOMIC DNA]</scope>
    <source>
        <strain evidence="2 3">ALL</strain>
    </source>
</reference>
<keyword evidence="3" id="KW-1185">Reference proteome</keyword>
<feature type="chain" id="PRO_5020438088" description="Saposin B-type domain-containing protein" evidence="1">
    <location>
        <begin position="23"/>
        <end position="109"/>
    </location>
</feature>
<evidence type="ECO:0000313" key="2">
    <source>
        <dbReference type="EMBL" id="TKR83215.1"/>
    </source>
</evidence>
<name>A0A4V6A3J0_STECR</name>
<sequence length="109" mass="12263">MRSTAFLFVAITLSCLFSTTLGTCSTCHAMMSVLKELCLKEGVSTGCPKAKQSLQNQWQKAKKQSDKCTEKVCFRMFYYWEYIVQRFGKSDNDPINMCACGIPEICASC</sequence>
<comment type="caution">
    <text evidence="2">The sequence shown here is derived from an EMBL/GenBank/DDBJ whole genome shotgun (WGS) entry which is preliminary data.</text>
</comment>
<reference evidence="2 3" key="1">
    <citation type="journal article" date="2015" name="Genome Biol.">
        <title>Comparative genomics of Steinernema reveals deeply conserved gene regulatory networks.</title>
        <authorList>
            <person name="Dillman A.R."/>
            <person name="Macchietto M."/>
            <person name="Porter C.F."/>
            <person name="Rogers A."/>
            <person name="Williams B."/>
            <person name="Antoshechkin I."/>
            <person name="Lee M.M."/>
            <person name="Goodwin Z."/>
            <person name="Lu X."/>
            <person name="Lewis E.E."/>
            <person name="Goodrich-Blair H."/>
            <person name="Stock S.P."/>
            <person name="Adams B.J."/>
            <person name="Sternberg P.W."/>
            <person name="Mortazavi A."/>
        </authorList>
    </citation>
    <scope>NUCLEOTIDE SEQUENCE [LARGE SCALE GENOMIC DNA]</scope>
    <source>
        <strain evidence="2 3">ALL</strain>
    </source>
</reference>
<dbReference type="EMBL" id="AZBU02000004">
    <property type="protein sequence ID" value="TKR83215.1"/>
    <property type="molecule type" value="Genomic_DNA"/>
</dbReference>
<organism evidence="2 3">
    <name type="scientific">Steinernema carpocapsae</name>
    <name type="common">Entomopathogenic nematode</name>
    <dbReference type="NCBI Taxonomy" id="34508"/>
    <lineage>
        <taxon>Eukaryota</taxon>
        <taxon>Metazoa</taxon>
        <taxon>Ecdysozoa</taxon>
        <taxon>Nematoda</taxon>
        <taxon>Chromadorea</taxon>
        <taxon>Rhabditida</taxon>
        <taxon>Tylenchina</taxon>
        <taxon>Panagrolaimomorpha</taxon>
        <taxon>Strongyloidoidea</taxon>
        <taxon>Steinernematidae</taxon>
        <taxon>Steinernema</taxon>
    </lineage>
</organism>
<evidence type="ECO:0000313" key="3">
    <source>
        <dbReference type="Proteomes" id="UP000298663"/>
    </source>
</evidence>
<evidence type="ECO:0008006" key="4">
    <source>
        <dbReference type="Google" id="ProtNLM"/>
    </source>
</evidence>
<evidence type="ECO:0000256" key="1">
    <source>
        <dbReference type="SAM" id="SignalP"/>
    </source>
</evidence>
<protein>
    <recommendedName>
        <fullName evidence="4">Saposin B-type domain-containing protein</fullName>
    </recommendedName>
</protein>
<feature type="signal peptide" evidence="1">
    <location>
        <begin position="1"/>
        <end position="22"/>
    </location>
</feature>
<accession>A0A4V6A3J0</accession>
<dbReference type="AlphaFoldDB" id="A0A4V6A3J0"/>